<dbReference type="InterPro" id="IPR036890">
    <property type="entry name" value="HATPase_C_sf"/>
</dbReference>
<dbReference type="Gene3D" id="3.40.50.2300">
    <property type="match status" value="1"/>
</dbReference>
<dbReference type="Gene3D" id="3.30.565.10">
    <property type="entry name" value="Histidine kinase-like ATPase, C-terminal domain"/>
    <property type="match status" value="1"/>
</dbReference>
<evidence type="ECO:0000259" key="6">
    <source>
        <dbReference type="PROSITE" id="PS50110"/>
    </source>
</evidence>
<dbReference type="InterPro" id="IPR004358">
    <property type="entry name" value="Sig_transdc_His_kin-like_C"/>
</dbReference>
<dbReference type="PROSITE" id="PS50110">
    <property type="entry name" value="RESPONSE_REGULATORY"/>
    <property type="match status" value="1"/>
</dbReference>
<accession>A0A2W5A0Z9</accession>
<gene>
    <name evidence="7" type="ORF">DI626_04930</name>
</gene>
<dbReference type="InterPro" id="IPR005467">
    <property type="entry name" value="His_kinase_dom"/>
</dbReference>
<dbReference type="SUPFAM" id="SSF55874">
    <property type="entry name" value="ATPase domain of HSP90 chaperone/DNA topoisomerase II/histidine kinase"/>
    <property type="match status" value="1"/>
</dbReference>
<dbReference type="PANTHER" id="PTHR43065:SF42">
    <property type="entry name" value="TWO-COMPONENT SENSOR PPRA"/>
    <property type="match status" value="1"/>
</dbReference>
<evidence type="ECO:0000313" key="8">
    <source>
        <dbReference type="Proteomes" id="UP000249557"/>
    </source>
</evidence>
<dbReference type="PROSITE" id="PS50109">
    <property type="entry name" value="HIS_KIN"/>
    <property type="match status" value="1"/>
</dbReference>
<dbReference type="SMART" id="SM00387">
    <property type="entry name" value="HATPase_c"/>
    <property type="match status" value="1"/>
</dbReference>
<feature type="domain" description="Response regulatory" evidence="6">
    <location>
        <begin position="415"/>
        <end position="531"/>
    </location>
</feature>
<protein>
    <recommendedName>
        <fullName evidence="2">histidine kinase</fullName>
        <ecNumber evidence="2">2.7.13.3</ecNumber>
    </recommendedName>
</protein>
<evidence type="ECO:0000256" key="3">
    <source>
        <dbReference type="ARBA" id="ARBA00022553"/>
    </source>
</evidence>
<dbReference type="CDD" id="cd00082">
    <property type="entry name" value="HisKA"/>
    <property type="match status" value="1"/>
</dbReference>
<feature type="domain" description="Histidine kinase" evidence="5">
    <location>
        <begin position="187"/>
        <end position="393"/>
    </location>
</feature>
<organism evidence="7 8">
    <name type="scientific">Micavibrio aeruginosavorus</name>
    <dbReference type="NCBI Taxonomy" id="349221"/>
    <lineage>
        <taxon>Bacteria</taxon>
        <taxon>Pseudomonadati</taxon>
        <taxon>Bdellovibrionota</taxon>
        <taxon>Bdellovibrionia</taxon>
        <taxon>Bdellovibrionales</taxon>
        <taxon>Pseudobdellovibrionaceae</taxon>
        <taxon>Micavibrio</taxon>
    </lineage>
</organism>
<dbReference type="PANTHER" id="PTHR43065">
    <property type="entry name" value="SENSOR HISTIDINE KINASE"/>
    <property type="match status" value="1"/>
</dbReference>
<dbReference type="SMART" id="SM00388">
    <property type="entry name" value="HisKA"/>
    <property type="match status" value="1"/>
</dbReference>
<dbReference type="Pfam" id="PF00072">
    <property type="entry name" value="Response_reg"/>
    <property type="match status" value="1"/>
</dbReference>
<keyword evidence="3 4" id="KW-0597">Phosphoprotein</keyword>
<dbReference type="InterPro" id="IPR001789">
    <property type="entry name" value="Sig_transdc_resp-reg_receiver"/>
</dbReference>
<dbReference type="InterPro" id="IPR011006">
    <property type="entry name" value="CheY-like_superfamily"/>
</dbReference>
<dbReference type="Pfam" id="PF02518">
    <property type="entry name" value="HATPase_c"/>
    <property type="match status" value="1"/>
</dbReference>
<dbReference type="SUPFAM" id="SSF52172">
    <property type="entry name" value="CheY-like"/>
    <property type="match status" value="1"/>
</dbReference>
<dbReference type="SMART" id="SM00448">
    <property type="entry name" value="REC"/>
    <property type="match status" value="1"/>
</dbReference>
<evidence type="ECO:0000259" key="5">
    <source>
        <dbReference type="PROSITE" id="PS50109"/>
    </source>
</evidence>
<dbReference type="Proteomes" id="UP000249557">
    <property type="component" value="Unassembled WGS sequence"/>
</dbReference>
<dbReference type="GO" id="GO:0000155">
    <property type="term" value="F:phosphorelay sensor kinase activity"/>
    <property type="evidence" value="ECO:0007669"/>
    <property type="project" value="InterPro"/>
</dbReference>
<feature type="modified residue" description="4-aspartylphosphate" evidence="4">
    <location>
        <position position="466"/>
    </location>
</feature>
<dbReference type="SUPFAM" id="SSF47384">
    <property type="entry name" value="Homodimeric domain of signal transducing histidine kinase"/>
    <property type="match status" value="1"/>
</dbReference>
<evidence type="ECO:0000313" key="7">
    <source>
        <dbReference type="EMBL" id="PZO87047.1"/>
    </source>
</evidence>
<proteinExistence type="predicted"/>
<comment type="catalytic activity">
    <reaction evidence="1">
        <text>ATP + protein L-histidine = ADP + protein N-phospho-L-histidine.</text>
        <dbReference type="EC" id="2.7.13.3"/>
    </reaction>
</comment>
<name>A0A2W5A0Z9_9BACT</name>
<evidence type="ECO:0000256" key="1">
    <source>
        <dbReference type="ARBA" id="ARBA00000085"/>
    </source>
</evidence>
<sequence>MSKRNLAKVVPIQSFCHINYKLHLFMYLFMSMKDFPSLKSPASEFEMLQYSLHVARLSSAMEFVPWGLISVNLSADIPLVVYANGIACQILQKPFAELQNMPADRALSSFDGNGTLDERIRAAAPAYFEYEMDEEESSRWFRVHFIPYGKSASYCLVVLDDITERKVLEGQFFQAQRFEALGELAGGVTHDFNNILSIIDGYARMARRLTDNADVVDCLDKISHSVQRGSALTHQLLSFGRHKGSISAPADLGMMIKDHQPLLSALLDASVQLNFDVAEGIYVDVVPDYISQILFNLCTNARDAMADGGVLSIVMKDDGDEVFLRVSDTGCGMDENVKKRLFQPFFTTKPSGKGTGLGLSIVYNFVREMNGTISVESEQGKGTSFTIRLAKCKCDSVFPDIPSFDDDLLFYTGCTALVAEDEPELLNILCGMLEEMGIRALRAGNGNEALLLQDEYEGKIDFLLTDVVMPELNGVRLAELFGAVRPTAKIMFMSGYPEDGKLARVRVPRGAAMMTKPVDMQKLSSAVKEVMHGNIGMAI</sequence>
<dbReference type="Gene3D" id="1.10.287.130">
    <property type="match status" value="1"/>
</dbReference>
<comment type="caution">
    <text evidence="7">The sequence shown here is derived from an EMBL/GenBank/DDBJ whole genome shotgun (WGS) entry which is preliminary data.</text>
</comment>
<reference evidence="7 8" key="1">
    <citation type="submission" date="2017-08" db="EMBL/GenBank/DDBJ databases">
        <title>Infants hospitalized years apart are colonized by the same room-sourced microbial strains.</title>
        <authorList>
            <person name="Brooks B."/>
            <person name="Olm M.R."/>
            <person name="Firek B.A."/>
            <person name="Baker R."/>
            <person name="Thomas B.C."/>
            <person name="Morowitz M.J."/>
            <person name="Banfield J.F."/>
        </authorList>
    </citation>
    <scope>NUCLEOTIDE SEQUENCE [LARGE SCALE GENOMIC DNA]</scope>
    <source>
        <strain evidence="7">S2_018_000_R2_104</strain>
    </source>
</reference>
<dbReference type="PRINTS" id="PR00344">
    <property type="entry name" value="BCTRLSENSOR"/>
</dbReference>
<dbReference type="AlphaFoldDB" id="A0A2W5A0Z9"/>
<dbReference type="InterPro" id="IPR003661">
    <property type="entry name" value="HisK_dim/P_dom"/>
</dbReference>
<dbReference type="EC" id="2.7.13.3" evidence="2"/>
<evidence type="ECO:0000256" key="4">
    <source>
        <dbReference type="PROSITE-ProRule" id="PRU00169"/>
    </source>
</evidence>
<dbReference type="Gene3D" id="3.30.450.20">
    <property type="entry name" value="PAS domain"/>
    <property type="match status" value="1"/>
</dbReference>
<dbReference type="InterPro" id="IPR036097">
    <property type="entry name" value="HisK_dim/P_sf"/>
</dbReference>
<evidence type="ECO:0000256" key="2">
    <source>
        <dbReference type="ARBA" id="ARBA00012438"/>
    </source>
</evidence>
<dbReference type="InterPro" id="IPR003594">
    <property type="entry name" value="HATPase_dom"/>
</dbReference>
<dbReference type="EMBL" id="QFNK01000076">
    <property type="protein sequence ID" value="PZO87047.1"/>
    <property type="molecule type" value="Genomic_DNA"/>
</dbReference>
<dbReference type="Pfam" id="PF00512">
    <property type="entry name" value="HisKA"/>
    <property type="match status" value="1"/>
</dbReference>